<organism evidence="2 3">
    <name type="scientific">Rubritalea spongiae</name>
    <dbReference type="NCBI Taxonomy" id="430797"/>
    <lineage>
        <taxon>Bacteria</taxon>
        <taxon>Pseudomonadati</taxon>
        <taxon>Verrucomicrobiota</taxon>
        <taxon>Verrucomicrobiia</taxon>
        <taxon>Verrucomicrobiales</taxon>
        <taxon>Rubritaleaceae</taxon>
        <taxon>Rubritalea</taxon>
    </lineage>
</organism>
<feature type="transmembrane region" description="Helical" evidence="1">
    <location>
        <begin position="70"/>
        <end position="91"/>
    </location>
</feature>
<dbReference type="Proteomes" id="UP001597297">
    <property type="component" value="Unassembled WGS sequence"/>
</dbReference>
<dbReference type="EMBL" id="JBHUJC010000042">
    <property type="protein sequence ID" value="MFD2277507.1"/>
    <property type="molecule type" value="Genomic_DNA"/>
</dbReference>
<keyword evidence="1" id="KW-0472">Membrane</keyword>
<gene>
    <name evidence="2" type="ORF">ACFSQZ_13590</name>
</gene>
<evidence type="ECO:0000313" key="3">
    <source>
        <dbReference type="Proteomes" id="UP001597297"/>
    </source>
</evidence>
<name>A0ABW5E514_9BACT</name>
<reference evidence="3" key="1">
    <citation type="journal article" date="2019" name="Int. J. Syst. Evol. Microbiol.">
        <title>The Global Catalogue of Microorganisms (GCM) 10K type strain sequencing project: providing services to taxonomists for standard genome sequencing and annotation.</title>
        <authorList>
            <consortium name="The Broad Institute Genomics Platform"/>
            <consortium name="The Broad Institute Genome Sequencing Center for Infectious Disease"/>
            <person name="Wu L."/>
            <person name="Ma J."/>
        </authorList>
    </citation>
    <scope>NUCLEOTIDE SEQUENCE [LARGE SCALE GENOMIC DNA]</scope>
    <source>
        <strain evidence="3">JCM 16545</strain>
    </source>
</reference>
<feature type="transmembrane region" description="Helical" evidence="1">
    <location>
        <begin position="20"/>
        <end position="37"/>
    </location>
</feature>
<evidence type="ECO:0008006" key="4">
    <source>
        <dbReference type="Google" id="ProtNLM"/>
    </source>
</evidence>
<proteinExistence type="predicted"/>
<protein>
    <recommendedName>
        <fullName evidence="4">DUF4386 family protein</fullName>
    </recommendedName>
</protein>
<keyword evidence="3" id="KW-1185">Reference proteome</keyword>
<comment type="caution">
    <text evidence="2">The sequence shown here is derived from an EMBL/GenBank/DDBJ whole genome shotgun (WGS) entry which is preliminary data.</text>
</comment>
<evidence type="ECO:0000256" key="1">
    <source>
        <dbReference type="SAM" id="Phobius"/>
    </source>
</evidence>
<accession>A0ABW5E514</accession>
<keyword evidence="1" id="KW-0812">Transmembrane</keyword>
<evidence type="ECO:0000313" key="2">
    <source>
        <dbReference type="EMBL" id="MFD2277507.1"/>
    </source>
</evidence>
<keyword evidence="1" id="KW-1133">Transmembrane helix</keyword>
<sequence length="96" mass="11105">MFFRKPRSPKPSPWIRIRRFSAYFTILGASLAGLRYYTIAPQPDIPHAARDNAFFMEQIHSIRNAEMNTFYLLCAFAIFNGVLFLISLIMCQKVKG</sequence>